<accession>A0A9D5H9T7</accession>
<organism evidence="1 2">
    <name type="scientific">Dioscorea zingiberensis</name>
    <dbReference type="NCBI Taxonomy" id="325984"/>
    <lineage>
        <taxon>Eukaryota</taxon>
        <taxon>Viridiplantae</taxon>
        <taxon>Streptophyta</taxon>
        <taxon>Embryophyta</taxon>
        <taxon>Tracheophyta</taxon>
        <taxon>Spermatophyta</taxon>
        <taxon>Magnoliopsida</taxon>
        <taxon>Liliopsida</taxon>
        <taxon>Dioscoreales</taxon>
        <taxon>Dioscoreaceae</taxon>
        <taxon>Dioscorea</taxon>
    </lineage>
</organism>
<reference evidence="1" key="2">
    <citation type="journal article" date="2022" name="Hortic Res">
        <title>The genome of Dioscorea zingiberensis sheds light on the biosynthesis, origin and evolution of the medicinally important diosgenin saponins.</title>
        <authorList>
            <person name="Li Y."/>
            <person name="Tan C."/>
            <person name="Li Z."/>
            <person name="Guo J."/>
            <person name="Li S."/>
            <person name="Chen X."/>
            <person name="Wang C."/>
            <person name="Dai X."/>
            <person name="Yang H."/>
            <person name="Song W."/>
            <person name="Hou L."/>
            <person name="Xu J."/>
            <person name="Tong Z."/>
            <person name="Xu A."/>
            <person name="Yuan X."/>
            <person name="Wang W."/>
            <person name="Yang Q."/>
            <person name="Chen L."/>
            <person name="Sun Z."/>
            <person name="Wang K."/>
            <person name="Pan B."/>
            <person name="Chen J."/>
            <person name="Bao Y."/>
            <person name="Liu F."/>
            <person name="Qi X."/>
            <person name="Gang D.R."/>
            <person name="Wen J."/>
            <person name="Li J."/>
        </authorList>
    </citation>
    <scope>NUCLEOTIDE SEQUENCE</scope>
    <source>
        <strain evidence="1">Dzin_1.0</strain>
    </source>
</reference>
<evidence type="ECO:0000313" key="2">
    <source>
        <dbReference type="Proteomes" id="UP001085076"/>
    </source>
</evidence>
<dbReference type="EMBL" id="JAGGNH010000007">
    <property type="protein sequence ID" value="KAJ0968313.1"/>
    <property type="molecule type" value="Genomic_DNA"/>
</dbReference>
<name>A0A9D5H9T7_9LILI</name>
<dbReference type="OrthoDB" id="1907298at2759"/>
<sequence>MERGCQTLIETGSKIQRELRYINKIEREALGICLKEFISELPGRQVSEYQSQYAVVGLLLEPGKVIVIPRKKAML</sequence>
<proteinExistence type="predicted"/>
<evidence type="ECO:0000313" key="1">
    <source>
        <dbReference type="EMBL" id="KAJ0968313.1"/>
    </source>
</evidence>
<protein>
    <submittedName>
        <fullName evidence="1">Uncharacterized protein</fullName>
    </submittedName>
</protein>
<dbReference type="Proteomes" id="UP001085076">
    <property type="component" value="Miscellaneous, Linkage group lg07"/>
</dbReference>
<keyword evidence="2" id="KW-1185">Reference proteome</keyword>
<comment type="caution">
    <text evidence="1">The sequence shown here is derived from an EMBL/GenBank/DDBJ whole genome shotgun (WGS) entry which is preliminary data.</text>
</comment>
<dbReference type="AlphaFoldDB" id="A0A9D5H9T7"/>
<reference evidence="1" key="1">
    <citation type="submission" date="2021-03" db="EMBL/GenBank/DDBJ databases">
        <authorList>
            <person name="Li Z."/>
            <person name="Yang C."/>
        </authorList>
    </citation>
    <scope>NUCLEOTIDE SEQUENCE</scope>
    <source>
        <strain evidence="1">Dzin_1.0</strain>
        <tissue evidence="1">Leaf</tissue>
    </source>
</reference>
<gene>
    <name evidence="1" type="ORF">J5N97_025230</name>
</gene>